<evidence type="ECO:0000313" key="3">
    <source>
        <dbReference type="EMBL" id="KAL2465799.1"/>
    </source>
</evidence>
<evidence type="ECO:0000256" key="2">
    <source>
        <dbReference type="SAM" id="MobiDB-lite"/>
    </source>
</evidence>
<accession>A0ABD1PPG0</accession>
<gene>
    <name evidence="3" type="ORF">Adt_41650</name>
</gene>
<feature type="compositionally biased region" description="Polar residues" evidence="2">
    <location>
        <begin position="75"/>
        <end position="93"/>
    </location>
</feature>
<keyword evidence="1" id="KW-0175">Coiled coil</keyword>
<sequence>MQKNFKIINEANQTLITERSSLQKRITSLEKEVVNLKMTYPKGTTEPKKSVASPAQTVAGKDSSNPLMAVDLPKIQQTQRTVDFPTIQTPQNKSEQKEIWDTLGEPSGKYDYLVKYSSSVEQSSPDKGK</sequence>
<evidence type="ECO:0000313" key="4">
    <source>
        <dbReference type="Proteomes" id="UP001604336"/>
    </source>
</evidence>
<protein>
    <submittedName>
        <fullName evidence="3">Uncharacterized protein</fullName>
    </submittedName>
</protein>
<name>A0ABD1PPG0_9LAMI</name>
<reference evidence="4" key="1">
    <citation type="submission" date="2024-07" db="EMBL/GenBank/DDBJ databases">
        <title>Two chromosome-level genome assemblies of Korean endemic species Abeliophyllum distichum and Forsythia ovata (Oleaceae).</title>
        <authorList>
            <person name="Jang H."/>
        </authorList>
    </citation>
    <scope>NUCLEOTIDE SEQUENCE [LARGE SCALE GENOMIC DNA]</scope>
</reference>
<feature type="region of interest" description="Disordered" evidence="2">
    <location>
        <begin position="40"/>
        <end position="108"/>
    </location>
</feature>
<dbReference type="Proteomes" id="UP001604336">
    <property type="component" value="Unassembled WGS sequence"/>
</dbReference>
<dbReference type="AlphaFoldDB" id="A0ABD1PPG0"/>
<dbReference type="EMBL" id="JBFOLK010000013">
    <property type="protein sequence ID" value="KAL2465799.1"/>
    <property type="molecule type" value="Genomic_DNA"/>
</dbReference>
<keyword evidence="4" id="KW-1185">Reference proteome</keyword>
<proteinExistence type="predicted"/>
<feature type="coiled-coil region" evidence="1">
    <location>
        <begin position="12"/>
        <end position="39"/>
    </location>
</feature>
<evidence type="ECO:0000256" key="1">
    <source>
        <dbReference type="SAM" id="Coils"/>
    </source>
</evidence>
<comment type="caution">
    <text evidence="3">The sequence shown here is derived from an EMBL/GenBank/DDBJ whole genome shotgun (WGS) entry which is preliminary data.</text>
</comment>
<organism evidence="3 4">
    <name type="scientific">Abeliophyllum distichum</name>
    <dbReference type="NCBI Taxonomy" id="126358"/>
    <lineage>
        <taxon>Eukaryota</taxon>
        <taxon>Viridiplantae</taxon>
        <taxon>Streptophyta</taxon>
        <taxon>Embryophyta</taxon>
        <taxon>Tracheophyta</taxon>
        <taxon>Spermatophyta</taxon>
        <taxon>Magnoliopsida</taxon>
        <taxon>eudicotyledons</taxon>
        <taxon>Gunneridae</taxon>
        <taxon>Pentapetalae</taxon>
        <taxon>asterids</taxon>
        <taxon>lamiids</taxon>
        <taxon>Lamiales</taxon>
        <taxon>Oleaceae</taxon>
        <taxon>Forsythieae</taxon>
        <taxon>Abeliophyllum</taxon>
    </lineage>
</organism>